<dbReference type="InterPro" id="IPR054422">
    <property type="entry name" value="TetR-like_HI_0893_C"/>
</dbReference>
<evidence type="ECO:0000259" key="3">
    <source>
        <dbReference type="PROSITE" id="PS50977"/>
    </source>
</evidence>
<feature type="DNA-binding region" description="H-T-H motif" evidence="2">
    <location>
        <begin position="26"/>
        <end position="45"/>
    </location>
</feature>
<evidence type="ECO:0000256" key="1">
    <source>
        <dbReference type="ARBA" id="ARBA00023125"/>
    </source>
</evidence>
<dbReference type="AlphaFoldDB" id="A0A0J1H6J1"/>
<dbReference type="PROSITE" id="PS50977">
    <property type="entry name" value="HTH_TETR_2"/>
    <property type="match status" value="1"/>
</dbReference>
<reference evidence="4 5" key="1">
    <citation type="submission" date="2015-05" db="EMBL/GenBank/DDBJ databases">
        <title>Photobacterium galathea sp. nov.</title>
        <authorList>
            <person name="Machado H."/>
            <person name="Gram L."/>
        </authorList>
    </citation>
    <scope>NUCLEOTIDE SEQUENCE [LARGE SCALE GENOMIC DNA]</scope>
    <source>
        <strain evidence="4 5">CGMCC 1.12159</strain>
    </source>
</reference>
<name>A0A0J1H6J1_9GAMM</name>
<dbReference type="InterPro" id="IPR050109">
    <property type="entry name" value="HTH-type_TetR-like_transc_reg"/>
</dbReference>
<accession>A0A0J1H6J1</accession>
<dbReference type="InterPro" id="IPR001647">
    <property type="entry name" value="HTH_TetR"/>
</dbReference>
<gene>
    <name evidence="4" type="ORF">ABT56_04695</name>
</gene>
<dbReference type="InterPro" id="IPR023772">
    <property type="entry name" value="DNA-bd_HTH_TetR-type_CS"/>
</dbReference>
<dbReference type="RefSeq" id="WP_047877709.1">
    <property type="nucleotide sequence ID" value="NZ_LDOT01000005.1"/>
</dbReference>
<dbReference type="InterPro" id="IPR036271">
    <property type="entry name" value="Tet_transcr_reg_TetR-rel_C_sf"/>
</dbReference>
<keyword evidence="1 2" id="KW-0238">DNA-binding</keyword>
<feature type="domain" description="HTH tetR-type" evidence="3">
    <location>
        <begin position="3"/>
        <end position="63"/>
    </location>
</feature>
<dbReference type="PRINTS" id="PR00455">
    <property type="entry name" value="HTHTETR"/>
</dbReference>
<dbReference type="OrthoDB" id="116240at2"/>
<sequence>MTTNKQQLLLDSALHLFVEQGIRATSTASIAKSAGVATGTLFHHFPTKQALIVAVYLRAKSSLASAMTALPLEGNAKSRFRQLWLRAMAWAQAHPDQLQLMLQLSHDPGYSNRHHSELLEATMPFLPAMLLEAQQQGDIADLPLPLLLAFSHHHFLGTARLLNELPAQADRNSYIDGGFRLLWQGLHRG</sequence>
<keyword evidence="5" id="KW-1185">Reference proteome</keyword>
<dbReference type="Proteomes" id="UP000036097">
    <property type="component" value="Unassembled WGS sequence"/>
</dbReference>
<dbReference type="PATRIC" id="fig|1195763.3.peg.995"/>
<proteinExistence type="predicted"/>
<dbReference type="SUPFAM" id="SSF46689">
    <property type="entry name" value="Homeodomain-like"/>
    <property type="match status" value="1"/>
</dbReference>
<protein>
    <recommendedName>
        <fullName evidence="3">HTH tetR-type domain-containing protein</fullName>
    </recommendedName>
</protein>
<dbReference type="Pfam" id="PF00440">
    <property type="entry name" value="TetR_N"/>
    <property type="match status" value="1"/>
</dbReference>
<dbReference type="Gene3D" id="1.10.357.10">
    <property type="entry name" value="Tetracycline Repressor, domain 2"/>
    <property type="match status" value="1"/>
</dbReference>
<dbReference type="PANTHER" id="PTHR30055">
    <property type="entry name" value="HTH-TYPE TRANSCRIPTIONAL REGULATOR RUTR"/>
    <property type="match status" value="1"/>
</dbReference>
<dbReference type="PANTHER" id="PTHR30055:SF222">
    <property type="entry name" value="REGULATORY PROTEIN"/>
    <property type="match status" value="1"/>
</dbReference>
<evidence type="ECO:0000313" key="5">
    <source>
        <dbReference type="Proteomes" id="UP000036097"/>
    </source>
</evidence>
<dbReference type="STRING" id="1195763.ABT56_04695"/>
<dbReference type="SUPFAM" id="SSF48498">
    <property type="entry name" value="Tetracyclin repressor-like, C-terminal domain"/>
    <property type="match status" value="1"/>
</dbReference>
<dbReference type="EMBL" id="LDOT01000005">
    <property type="protein sequence ID" value="KLV07368.1"/>
    <property type="molecule type" value="Genomic_DNA"/>
</dbReference>
<evidence type="ECO:0000313" key="4">
    <source>
        <dbReference type="EMBL" id="KLV07368.1"/>
    </source>
</evidence>
<dbReference type="GO" id="GO:0003677">
    <property type="term" value="F:DNA binding"/>
    <property type="evidence" value="ECO:0007669"/>
    <property type="project" value="UniProtKB-UniRule"/>
</dbReference>
<dbReference type="Pfam" id="PF22604">
    <property type="entry name" value="TetR_HI_0893_C"/>
    <property type="match status" value="1"/>
</dbReference>
<comment type="caution">
    <text evidence="4">The sequence shown here is derived from an EMBL/GenBank/DDBJ whole genome shotgun (WGS) entry which is preliminary data.</text>
</comment>
<dbReference type="PROSITE" id="PS01081">
    <property type="entry name" value="HTH_TETR_1"/>
    <property type="match status" value="1"/>
</dbReference>
<evidence type="ECO:0000256" key="2">
    <source>
        <dbReference type="PROSITE-ProRule" id="PRU00335"/>
    </source>
</evidence>
<dbReference type="InterPro" id="IPR009057">
    <property type="entry name" value="Homeodomain-like_sf"/>
</dbReference>
<organism evidence="4 5">
    <name type="scientific">Photobacterium aquae</name>
    <dbReference type="NCBI Taxonomy" id="1195763"/>
    <lineage>
        <taxon>Bacteria</taxon>
        <taxon>Pseudomonadati</taxon>
        <taxon>Pseudomonadota</taxon>
        <taxon>Gammaproteobacteria</taxon>
        <taxon>Vibrionales</taxon>
        <taxon>Vibrionaceae</taxon>
        <taxon>Photobacterium</taxon>
    </lineage>
</organism>